<dbReference type="InterPro" id="IPR027417">
    <property type="entry name" value="P-loop_NTPase"/>
</dbReference>
<dbReference type="PROSITE" id="PS50893">
    <property type="entry name" value="ABC_TRANSPORTER_2"/>
    <property type="match status" value="1"/>
</dbReference>
<gene>
    <name evidence="7" type="ORF">Q757_04545</name>
</gene>
<keyword evidence="3" id="KW-0547">Nucleotide-binding</keyword>
<evidence type="ECO:0000256" key="5">
    <source>
        <dbReference type="ARBA" id="ARBA00023136"/>
    </source>
</evidence>
<evidence type="ECO:0000256" key="4">
    <source>
        <dbReference type="ARBA" id="ARBA00022840"/>
    </source>
</evidence>
<reference evidence="7 8" key="1">
    <citation type="journal article" date="2014" name="Antonie Van Leeuwenhoek">
        <title>Oenococcus alcoholitolerans sp. nov., a lactic acid bacteria isolated from cachaca and ethanol fermentation processes.</title>
        <authorList>
            <person name="Badotti F."/>
            <person name="Moreira A.P."/>
            <person name="Tonon L.A."/>
            <person name="de Lucena B.T."/>
            <person name="Gomes Fde C."/>
            <person name="Kruger R."/>
            <person name="Thompson C.C."/>
            <person name="de Morais M.A.Jr."/>
            <person name="Rosa C.A."/>
            <person name="Thompson F.L."/>
        </authorList>
    </citation>
    <scope>NUCLEOTIDE SEQUENCE [LARGE SCALE GENOMIC DNA]</scope>
    <source>
        <strain evidence="7 8">UFRJ-M7.2.18</strain>
    </source>
</reference>
<feature type="domain" description="ABC transporter" evidence="6">
    <location>
        <begin position="3"/>
        <end position="234"/>
    </location>
</feature>
<comment type="caution">
    <text evidence="7">The sequence shown here is derived from an EMBL/GenBank/DDBJ whole genome shotgun (WGS) entry which is preliminary data.</text>
</comment>
<dbReference type="PROSITE" id="PS00211">
    <property type="entry name" value="ABC_TRANSPORTER_1"/>
    <property type="match status" value="1"/>
</dbReference>
<evidence type="ECO:0000259" key="6">
    <source>
        <dbReference type="PROSITE" id="PS50893"/>
    </source>
</evidence>
<dbReference type="EMBL" id="AXCV01000177">
    <property type="protein sequence ID" value="KGO31866.1"/>
    <property type="molecule type" value="Genomic_DNA"/>
</dbReference>
<dbReference type="CDD" id="cd03259">
    <property type="entry name" value="ABC_Carb_Solutes_like"/>
    <property type="match status" value="1"/>
</dbReference>
<evidence type="ECO:0000256" key="2">
    <source>
        <dbReference type="ARBA" id="ARBA00022475"/>
    </source>
</evidence>
<dbReference type="Proteomes" id="UP000030023">
    <property type="component" value="Unassembled WGS sequence"/>
</dbReference>
<dbReference type="InterPro" id="IPR003439">
    <property type="entry name" value="ABC_transporter-like_ATP-bd"/>
</dbReference>
<dbReference type="Pfam" id="PF00005">
    <property type="entry name" value="ABC_tran"/>
    <property type="match status" value="1"/>
</dbReference>
<keyword evidence="5" id="KW-0472">Membrane</keyword>
<dbReference type="PANTHER" id="PTHR43875">
    <property type="entry name" value="MALTODEXTRIN IMPORT ATP-BINDING PROTEIN MSMX"/>
    <property type="match status" value="1"/>
</dbReference>
<evidence type="ECO:0000256" key="1">
    <source>
        <dbReference type="ARBA" id="ARBA00022448"/>
    </source>
</evidence>
<dbReference type="InterPro" id="IPR017871">
    <property type="entry name" value="ABC_transporter-like_CS"/>
</dbReference>
<keyword evidence="4" id="KW-0067">ATP-binding</keyword>
<sequence length="345" mass="38426">MRLVAKHLTLAYTEGKRVIDNVDFEIPDHSLVSLLGPSGSGKSTILNMIAGLLTPTEGQIFFEDTDVTNLNVAQRNIGMVFQNYALYPNMTVADNIGFPLKIAKLAKAKRKEEIMRLAKLTHVDDQLSKRPAELSGGQQQRVAIARALARKPAVLLLDEPLSNLDAKLRTEMRQEIARIQKQTGVTTIFVTHDQNEAMHISDKILLLSDGVIQQYAAPNDLYDHPKNIFTAKFIGDPQINLFDNQETLNFFQKIFEGNIATVGIRPDSLSTIKNDFSIKLPAVLKSYTKFGAEELSVFTFFDEKLNGENVDGVNQEMVGKDVDLYVPLREIHGFDDNGIGVEPVI</sequence>
<keyword evidence="1" id="KW-0813">Transport</keyword>
<dbReference type="Gene3D" id="2.40.50.100">
    <property type="match status" value="1"/>
</dbReference>
<dbReference type="PANTHER" id="PTHR43875:SF1">
    <property type="entry name" value="OSMOPROTECTIVE COMPOUNDS UPTAKE ATP-BINDING PROTEIN GGTA"/>
    <property type="match status" value="1"/>
</dbReference>
<proteinExistence type="predicted"/>
<dbReference type="SMART" id="SM00382">
    <property type="entry name" value="AAA"/>
    <property type="match status" value="1"/>
</dbReference>
<dbReference type="SUPFAM" id="SSF52540">
    <property type="entry name" value="P-loop containing nucleoside triphosphate hydrolases"/>
    <property type="match status" value="1"/>
</dbReference>
<dbReference type="InterPro" id="IPR003593">
    <property type="entry name" value="AAA+_ATPase"/>
</dbReference>
<accession>A0ABR4XRS4</accession>
<dbReference type="InterPro" id="IPR015853">
    <property type="entry name" value="ABC_transpr_FbpC"/>
</dbReference>
<protein>
    <recommendedName>
        <fullName evidence="6">ABC transporter domain-containing protein</fullName>
    </recommendedName>
</protein>
<dbReference type="Gene3D" id="3.40.50.300">
    <property type="entry name" value="P-loop containing nucleotide triphosphate hydrolases"/>
    <property type="match status" value="1"/>
</dbReference>
<feature type="non-terminal residue" evidence="7">
    <location>
        <position position="345"/>
    </location>
</feature>
<name>A0ABR4XRS4_9LACO</name>
<evidence type="ECO:0000313" key="8">
    <source>
        <dbReference type="Proteomes" id="UP000030023"/>
    </source>
</evidence>
<dbReference type="InterPro" id="IPR047641">
    <property type="entry name" value="ABC_transpr_MalK/UgpC-like"/>
</dbReference>
<evidence type="ECO:0000313" key="7">
    <source>
        <dbReference type="EMBL" id="KGO31866.1"/>
    </source>
</evidence>
<keyword evidence="8" id="KW-1185">Reference proteome</keyword>
<organism evidence="7 8">
    <name type="scientific">Oenococcus alcoholitolerans</name>
    <dbReference type="NCBI Taxonomy" id="931074"/>
    <lineage>
        <taxon>Bacteria</taxon>
        <taxon>Bacillati</taxon>
        <taxon>Bacillota</taxon>
        <taxon>Bacilli</taxon>
        <taxon>Lactobacillales</taxon>
        <taxon>Lactobacillaceae</taxon>
        <taxon>Oenococcus</taxon>
    </lineage>
</organism>
<keyword evidence="2" id="KW-1003">Cell membrane</keyword>
<evidence type="ECO:0000256" key="3">
    <source>
        <dbReference type="ARBA" id="ARBA00022741"/>
    </source>
</evidence>